<comment type="subcellular location">
    <subcellularLocation>
        <location evidence="1">Nucleus</location>
    </subcellularLocation>
</comment>
<dbReference type="Proteomes" id="UP000070501">
    <property type="component" value="Unassembled WGS sequence"/>
</dbReference>
<dbReference type="InterPro" id="IPR051059">
    <property type="entry name" value="VerF-like"/>
</dbReference>
<evidence type="ECO:0000256" key="7">
    <source>
        <dbReference type="PROSITE-ProRule" id="PRU00042"/>
    </source>
</evidence>
<evidence type="ECO:0000256" key="1">
    <source>
        <dbReference type="ARBA" id="ARBA00004123"/>
    </source>
</evidence>
<name>A0A136JGY7_9PEZI</name>
<dbReference type="InterPro" id="IPR013087">
    <property type="entry name" value="Znf_C2H2_type"/>
</dbReference>
<accession>A0A136JGY7</accession>
<dbReference type="GO" id="GO:0008270">
    <property type="term" value="F:zinc ion binding"/>
    <property type="evidence" value="ECO:0007669"/>
    <property type="project" value="UniProtKB-KW"/>
</dbReference>
<dbReference type="OrthoDB" id="654211at2759"/>
<evidence type="ECO:0000259" key="9">
    <source>
        <dbReference type="PROSITE" id="PS50157"/>
    </source>
</evidence>
<organism evidence="10 11">
    <name type="scientific">Microdochium bolleyi</name>
    <dbReference type="NCBI Taxonomy" id="196109"/>
    <lineage>
        <taxon>Eukaryota</taxon>
        <taxon>Fungi</taxon>
        <taxon>Dikarya</taxon>
        <taxon>Ascomycota</taxon>
        <taxon>Pezizomycotina</taxon>
        <taxon>Sordariomycetes</taxon>
        <taxon>Xylariomycetidae</taxon>
        <taxon>Xylariales</taxon>
        <taxon>Microdochiaceae</taxon>
        <taxon>Microdochium</taxon>
    </lineage>
</organism>
<gene>
    <name evidence="10" type="ORF">Micbo1qcDRAFT_773</name>
</gene>
<keyword evidence="5" id="KW-0862">Zinc</keyword>
<dbReference type="SMART" id="SM00355">
    <property type="entry name" value="ZnF_C2H2"/>
    <property type="match status" value="2"/>
</dbReference>
<reference evidence="11" key="1">
    <citation type="submission" date="2016-02" db="EMBL/GenBank/DDBJ databases">
        <title>Draft genome sequence of Microdochium bolleyi, a fungal endophyte of beachgrass.</title>
        <authorList>
            <consortium name="DOE Joint Genome Institute"/>
            <person name="David A.S."/>
            <person name="May G."/>
            <person name="Haridas S."/>
            <person name="Lim J."/>
            <person name="Wang M."/>
            <person name="Labutti K."/>
            <person name="Lipzen A."/>
            <person name="Barry K."/>
            <person name="Grigoriev I.V."/>
        </authorList>
    </citation>
    <scope>NUCLEOTIDE SEQUENCE [LARGE SCALE GENOMIC DNA]</scope>
    <source>
        <strain evidence="11">J235TASD1</strain>
    </source>
</reference>
<feature type="domain" description="C2H2-type" evidence="9">
    <location>
        <begin position="127"/>
        <end position="154"/>
    </location>
</feature>
<evidence type="ECO:0000256" key="8">
    <source>
        <dbReference type="SAM" id="MobiDB-lite"/>
    </source>
</evidence>
<dbReference type="FunFam" id="3.30.160.60:FF:002343">
    <property type="entry name" value="Zinc finger protein 33A"/>
    <property type="match status" value="1"/>
</dbReference>
<dbReference type="GO" id="GO:0000981">
    <property type="term" value="F:DNA-binding transcription factor activity, RNA polymerase II-specific"/>
    <property type="evidence" value="ECO:0007669"/>
    <property type="project" value="InterPro"/>
</dbReference>
<keyword evidence="4 7" id="KW-0863">Zinc-finger</keyword>
<dbReference type="STRING" id="196109.A0A136JGY7"/>
<feature type="domain" description="C2H2-type" evidence="9">
    <location>
        <begin position="155"/>
        <end position="182"/>
    </location>
</feature>
<evidence type="ECO:0000256" key="6">
    <source>
        <dbReference type="ARBA" id="ARBA00023242"/>
    </source>
</evidence>
<proteinExistence type="predicted"/>
<dbReference type="PANTHER" id="PTHR40626:SF11">
    <property type="entry name" value="ZINC FINGER PROTEIN YPR022C"/>
    <property type="match status" value="1"/>
</dbReference>
<sequence length="326" mass="35857">MADQSPPQPGQKQSFQDITEADDNPPSLQARPTLSSPPPIPLLAQAQTTLIFGRSRRLLLLLHPTPTCCTYPKACPKSNTTTSPCRPACHCIPRPYPNSKRLPGLPWGCIPGSRSTRRVGSTDSQKRECPHCGREFKRSEHLERHVRTHTKEKPYICHCGSAFSRRDLLTRHARIVHQNASQSPEDVNNADEAQSQSSSDHPLGSAGSFVPHADQSGGQWPQSPQYAAHAAAAQSQDAHLGSGSMPYTYPQHMHGSDYDTAPPIGGFEQFRDFVTSVDSNNVHAPWYPEFYDPQTMVDPALQASHVPEVSSPYVQTGTVYHGSYFA</sequence>
<feature type="region of interest" description="Disordered" evidence="8">
    <location>
        <begin position="1"/>
        <end position="41"/>
    </location>
</feature>
<dbReference type="Pfam" id="PF00096">
    <property type="entry name" value="zf-C2H2"/>
    <property type="match status" value="1"/>
</dbReference>
<dbReference type="GO" id="GO:0005634">
    <property type="term" value="C:nucleus"/>
    <property type="evidence" value="ECO:0007669"/>
    <property type="project" value="UniProtKB-SubCell"/>
</dbReference>
<evidence type="ECO:0000256" key="5">
    <source>
        <dbReference type="ARBA" id="ARBA00022833"/>
    </source>
</evidence>
<evidence type="ECO:0000256" key="2">
    <source>
        <dbReference type="ARBA" id="ARBA00022723"/>
    </source>
</evidence>
<dbReference type="InterPro" id="IPR036236">
    <property type="entry name" value="Znf_C2H2_sf"/>
</dbReference>
<evidence type="ECO:0000313" key="11">
    <source>
        <dbReference type="Proteomes" id="UP000070501"/>
    </source>
</evidence>
<feature type="region of interest" description="Disordered" evidence="8">
    <location>
        <begin position="178"/>
        <end position="248"/>
    </location>
</feature>
<protein>
    <recommendedName>
        <fullName evidence="9">C2H2-type domain-containing protein</fullName>
    </recommendedName>
</protein>
<evidence type="ECO:0000313" key="10">
    <source>
        <dbReference type="EMBL" id="KXJ96421.1"/>
    </source>
</evidence>
<dbReference type="InParanoid" id="A0A136JGY7"/>
<keyword evidence="11" id="KW-1185">Reference proteome</keyword>
<dbReference type="PANTHER" id="PTHR40626">
    <property type="entry name" value="MIP31509P"/>
    <property type="match status" value="1"/>
</dbReference>
<dbReference type="PROSITE" id="PS50157">
    <property type="entry name" value="ZINC_FINGER_C2H2_2"/>
    <property type="match status" value="2"/>
</dbReference>
<dbReference type="PROSITE" id="PS00028">
    <property type="entry name" value="ZINC_FINGER_C2H2_1"/>
    <property type="match status" value="1"/>
</dbReference>
<dbReference type="GO" id="GO:0000785">
    <property type="term" value="C:chromatin"/>
    <property type="evidence" value="ECO:0007669"/>
    <property type="project" value="TreeGrafter"/>
</dbReference>
<feature type="compositionally biased region" description="Low complexity" evidence="8">
    <location>
        <begin position="221"/>
        <end position="239"/>
    </location>
</feature>
<dbReference type="EMBL" id="KQ964245">
    <property type="protein sequence ID" value="KXJ96421.1"/>
    <property type="molecule type" value="Genomic_DNA"/>
</dbReference>
<keyword evidence="3" id="KW-0677">Repeat</keyword>
<dbReference type="AlphaFoldDB" id="A0A136JGY7"/>
<dbReference type="GO" id="GO:0000978">
    <property type="term" value="F:RNA polymerase II cis-regulatory region sequence-specific DNA binding"/>
    <property type="evidence" value="ECO:0007669"/>
    <property type="project" value="InterPro"/>
</dbReference>
<evidence type="ECO:0000256" key="3">
    <source>
        <dbReference type="ARBA" id="ARBA00022737"/>
    </source>
</evidence>
<keyword evidence="6" id="KW-0539">Nucleus</keyword>
<keyword evidence="2" id="KW-0479">Metal-binding</keyword>
<feature type="compositionally biased region" description="Polar residues" evidence="8">
    <location>
        <begin position="178"/>
        <end position="200"/>
    </location>
</feature>
<dbReference type="Gene3D" id="3.30.160.60">
    <property type="entry name" value="Classic Zinc Finger"/>
    <property type="match status" value="2"/>
</dbReference>
<evidence type="ECO:0000256" key="4">
    <source>
        <dbReference type="ARBA" id="ARBA00022771"/>
    </source>
</evidence>
<dbReference type="SUPFAM" id="SSF57667">
    <property type="entry name" value="beta-beta-alpha zinc fingers"/>
    <property type="match status" value="1"/>
</dbReference>